<dbReference type="OrthoDB" id="31247at2157"/>
<accession>A0A1I5R4P9</accession>
<dbReference type="InterPro" id="IPR038389">
    <property type="entry name" value="PSMG2_sf"/>
</dbReference>
<dbReference type="Gene3D" id="3.40.50.10900">
    <property type="entry name" value="PAC-like subunit"/>
    <property type="match status" value="1"/>
</dbReference>
<dbReference type="AlphaFoldDB" id="A0A1I5R4P9"/>
<dbReference type="SUPFAM" id="SSF159659">
    <property type="entry name" value="Cgl1923-like"/>
    <property type="match status" value="2"/>
</dbReference>
<feature type="region of interest" description="Disordered" evidence="1">
    <location>
        <begin position="296"/>
        <end position="315"/>
    </location>
</feature>
<reference evidence="3" key="1">
    <citation type="submission" date="2016-10" db="EMBL/GenBank/DDBJ databases">
        <authorList>
            <person name="Varghese N."/>
            <person name="Submissions S."/>
        </authorList>
    </citation>
    <scope>NUCLEOTIDE SEQUENCE [LARGE SCALE GENOMIC DNA]</scope>
    <source>
        <strain evidence="3">CGMCC 1.10329</strain>
    </source>
</reference>
<name>A0A1I5R4P9_9EURY</name>
<feature type="region of interest" description="Disordered" evidence="1">
    <location>
        <begin position="74"/>
        <end position="154"/>
    </location>
</feature>
<proteinExistence type="predicted"/>
<dbReference type="RefSeq" id="WP_074877292.1">
    <property type="nucleotide sequence ID" value="NZ_FOXI01000004.1"/>
</dbReference>
<organism evidence="2 3">
    <name type="scientific">Halolamina pelagica</name>
    <dbReference type="NCBI Taxonomy" id="699431"/>
    <lineage>
        <taxon>Archaea</taxon>
        <taxon>Methanobacteriati</taxon>
        <taxon>Methanobacteriota</taxon>
        <taxon>Stenosarchaea group</taxon>
        <taxon>Halobacteria</taxon>
        <taxon>Halobacteriales</taxon>
        <taxon>Haloferacaceae</taxon>
    </lineage>
</organism>
<feature type="compositionally biased region" description="Acidic residues" evidence="1">
    <location>
        <begin position="115"/>
        <end position="136"/>
    </location>
</feature>
<dbReference type="Proteomes" id="UP000183769">
    <property type="component" value="Unassembled WGS sequence"/>
</dbReference>
<sequence>MEPIDIETVADPEFRDPVLVEGLPGVGHVGKLAAEHLLEEFESTLVRRVYADEFPPQVDVDDDGVASLTHASFHAVDLSSPTPTEVEAEDEGSEDDEGVDGDDENPEGDALADGGEVDAEDGEADADGSEDAENDDPGTVPTDGDLLVLTGNHQAGSNEGHYQLTEAFLDVAEGFGVEEAYALGGVPTGELIEEHNVLGAVSDAELTDSLSAAGVEFRGDEPAGGIVGVSGLLLGLGGRRDLDVACLMGETSGYLVDPKSAQAVLETLEQQLDFRVDFAALEKRAEEMEEVVSKIQQMQEGGGAGPSDEELRYIG</sequence>
<dbReference type="PANTHER" id="PTHR35610">
    <property type="entry name" value="3-ISOPROPYLMALATE DEHYDRATASE-RELATED"/>
    <property type="match status" value="1"/>
</dbReference>
<evidence type="ECO:0008006" key="4">
    <source>
        <dbReference type="Google" id="ProtNLM"/>
    </source>
</evidence>
<evidence type="ECO:0000313" key="2">
    <source>
        <dbReference type="EMBL" id="SFP53317.1"/>
    </source>
</evidence>
<keyword evidence="3" id="KW-1185">Reference proteome</keyword>
<protein>
    <recommendedName>
        <fullName evidence="4">PAC2 family protein</fullName>
    </recommendedName>
</protein>
<dbReference type="InterPro" id="IPR019151">
    <property type="entry name" value="Proteasome_assmbl_chaperone_2"/>
</dbReference>
<evidence type="ECO:0000313" key="3">
    <source>
        <dbReference type="Proteomes" id="UP000183769"/>
    </source>
</evidence>
<dbReference type="Pfam" id="PF09754">
    <property type="entry name" value="PAC2"/>
    <property type="match status" value="1"/>
</dbReference>
<evidence type="ECO:0000256" key="1">
    <source>
        <dbReference type="SAM" id="MobiDB-lite"/>
    </source>
</evidence>
<dbReference type="EMBL" id="FOXI01000004">
    <property type="protein sequence ID" value="SFP53317.1"/>
    <property type="molecule type" value="Genomic_DNA"/>
</dbReference>
<dbReference type="PANTHER" id="PTHR35610:SF7">
    <property type="entry name" value="3-ISOPROPYLMALATE DEHYDRATASE"/>
    <property type="match status" value="1"/>
</dbReference>
<gene>
    <name evidence="2" type="ORF">SAMN05216277_104231</name>
</gene>
<feature type="compositionally biased region" description="Acidic residues" evidence="1">
    <location>
        <begin position="86"/>
        <end position="107"/>
    </location>
</feature>